<gene>
    <name evidence="1" type="ORF">V1479_10240</name>
</gene>
<reference evidence="1 2" key="1">
    <citation type="submission" date="2024-01" db="EMBL/GenBank/DDBJ databases">
        <title>New evidence supports the origin of RcGTA from prophage.</title>
        <authorList>
            <person name="Xu Y."/>
            <person name="Liu B."/>
            <person name="Chen F."/>
        </authorList>
    </citation>
    <scope>NUCLEOTIDE SEQUENCE [LARGE SCALE GENOMIC DNA]</scope>
    <source>
        <strain evidence="1 2">CBW1107-2</strain>
    </source>
</reference>
<keyword evidence="2" id="KW-1185">Reference proteome</keyword>
<dbReference type="RefSeq" id="WP_368802791.1">
    <property type="nucleotide sequence ID" value="NZ_JAZHFV010000002.1"/>
</dbReference>
<dbReference type="EMBL" id="JAZHFV010000002">
    <property type="protein sequence ID" value="MEX4007682.1"/>
    <property type="molecule type" value="Genomic_DNA"/>
</dbReference>
<comment type="caution">
    <text evidence="1">The sequence shown here is derived from an EMBL/GenBank/DDBJ whole genome shotgun (WGS) entry which is preliminary data.</text>
</comment>
<accession>A0ABV3WSP3</accession>
<proteinExistence type="predicted"/>
<evidence type="ECO:0000313" key="1">
    <source>
        <dbReference type="EMBL" id="MEX4007682.1"/>
    </source>
</evidence>
<sequence>MHIELPGVTPPIPDEKIKVSLLSINDLDGRTNAAKTARAMRRDIVADLGGEDQLSAIERALVDSVAISTAIIEDAQVRWLKGEPGVNLTEITTIANARRRDMQLLGVKRNMRDVTPSVDDYIAATYGEGAR</sequence>
<organism evidence="1 2">
    <name type="scientific">Neoaquamicrobium sediminum</name>
    <dbReference type="NCBI Taxonomy" id="1849104"/>
    <lineage>
        <taxon>Bacteria</taxon>
        <taxon>Pseudomonadati</taxon>
        <taxon>Pseudomonadota</taxon>
        <taxon>Alphaproteobacteria</taxon>
        <taxon>Hyphomicrobiales</taxon>
        <taxon>Phyllobacteriaceae</taxon>
        <taxon>Neoaquamicrobium</taxon>
    </lineage>
</organism>
<dbReference type="Proteomes" id="UP001559025">
    <property type="component" value="Unassembled WGS sequence"/>
</dbReference>
<name>A0ABV3WSP3_9HYPH</name>
<evidence type="ECO:0000313" key="2">
    <source>
        <dbReference type="Proteomes" id="UP001559025"/>
    </source>
</evidence>
<protein>
    <submittedName>
        <fullName evidence="1">Uncharacterized protein</fullName>
    </submittedName>
</protein>